<gene>
    <name evidence="1" type="ORF">UX22_C0022G0007</name>
</gene>
<evidence type="ECO:0000313" key="1">
    <source>
        <dbReference type="EMBL" id="KKU14507.1"/>
    </source>
</evidence>
<sequence length="51" mass="5588">MFLSNGIIYIRREKLKTLVILALVLILVAAVGELNMAAAEAAIKCVIEIFK</sequence>
<organism evidence="1 2">
    <name type="scientific">Candidatus Jorgensenbacteria bacterium GW2011_GWA2_45_9</name>
    <dbReference type="NCBI Taxonomy" id="1618663"/>
    <lineage>
        <taxon>Bacteria</taxon>
        <taxon>Candidatus Joergenseniibacteriota</taxon>
    </lineage>
</organism>
<dbReference type="AlphaFoldDB" id="A0A0G1N2E8"/>
<name>A0A0G1N2E8_9BACT</name>
<comment type="caution">
    <text evidence="1">The sequence shown here is derived from an EMBL/GenBank/DDBJ whole genome shotgun (WGS) entry which is preliminary data.</text>
</comment>
<accession>A0A0G1N2E8</accession>
<protein>
    <submittedName>
        <fullName evidence="1">Uncharacterized protein</fullName>
    </submittedName>
</protein>
<reference evidence="1 2" key="1">
    <citation type="journal article" date="2015" name="Nature">
        <title>rRNA introns, odd ribosomes, and small enigmatic genomes across a large radiation of phyla.</title>
        <authorList>
            <person name="Brown C.T."/>
            <person name="Hug L.A."/>
            <person name="Thomas B.C."/>
            <person name="Sharon I."/>
            <person name="Castelle C.J."/>
            <person name="Singh A."/>
            <person name="Wilkins M.J."/>
            <person name="Williams K.H."/>
            <person name="Banfield J.F."/>
        </authorList>
    </citation>
    <scope>NUCLEOTIDE SEQUENCE [LARGE SCALE GENOMIC DNA]</scope>
</reference>
<evidence type="ECO:0000313" key="2">
    <source>
        <dbReference type="Proteomes" id="UP000034727"/>
    </source>
</evidence>
<dbReference type="Proteomes" id="UP000034727">
    <property type="component" value="Unassembled WGS sequence"/>
</dbReference>
<proteinExistence type="predicted"/>
<dbReference type="EMBL" id="LCLJ01000022">
    <property type="protein sequence ID" value="KKU14507.1"/>
    <property type="molecule type" value="Genomic_DNA"/>
</dbReference>